<feature type="compositionally biased region" description="Basic and acidic residues" evidence="4">
    <location>
        <begin position="217"/>
        <end position="230"/>
    </location>
</feature>
<evidence type="ECO:0000259" key="5">
    <source>
        <dbReference type="Pfam" id="PF03364"/>
    </source>
</evidence>
<evidence type="ECO:0000256" key="2">
    <source>
        <dbReference type="ARBA" id="ARBA00011814"/>
    </source>
</evidence>
<evidence type="ECO:0000256" key="3">
    <source>
        <dbReference type="ARBA" id="ARBA00024947"/>
    </source>
</evidence>
<gene>
    <name evidence="6" type="ORF">EV356DRAFT_510591</name>
</gene>
<evidence type="ECO:0000313" key="7">
    <source>
        <dbReference type="Proteomes" id="UP000800092"/>
    </source>
</evidence>
<accession>A0A6A6HHM2</accession>
<feature type="compositionally biased region" description="Low complexity" evidence="4">
    <location>
        <begin position="169"/>
        <end position="182"/>
    </location>
</feature>
<dbReference type="GO" id="GO:0045333">
    <property type="term" value="P:cellular respiration"/>
    <property type="evidence" value="ECO:0007669"/>
    <property type="project" value="InterPro"/>
</dbReference>
<dbReference type="AlphaFoldDB" id="A0A6A6HHM2"/>
<evidence type="ECO:0000313" key="6">
    <source>
        <dbReference type="EMBL" id="KAF2237625.1"/>
    </source>
</evidence>
<evidence type="ECO:0000256" key="4">
    <source>
        <dbReference type="SAM" id="MobiDB-lite"/>
    </source>
</evidence>
<organism evidence="6 7">
    <name type="scientific">Viridothelium virens</name>
    <name type="common">Speckled blister lichen</name>
    <name type="synonym">Trypethelium virens</name>
    <dbReference type="NCBI Taxonomy" id="1048519"/>
    <lineage>
        <taxon>Eukaryota</taxon>
        <taxon>Fungi</taxon>
        <taxon>Dikarya</taxon>
        <taxon>Ascomycota</taxon>
        <taxon>Pezizomycotina</taxon>
        <taxon>Dothideomycetes</taxon>
        <taxon>Dothideomycetes incertae sedis</taxon>
        <taxon>Trypetheliales</taxon>
        <taxon>Trypetheliaceae</taxon>
        <taxon>Viridothelium</taxon>
    </lineage>
</organism>
<feature type="region of interest" description="Disordered" evidence="4">
    <location>
        <begin position="194"/>
        <end position="230"/>
    </location>
</feature>
<evidence type="ECO:0000256" key="1">
    <source>
        <dbReference type="ARBA" id="ARBA00006885"/>
    </source>
</evidence>
<comment type="subunit">
    <text evidence="2">Interacts with coenzyme Q.</text>
</comment>
<dbReference type="OrthoDB" id="292693at2759"/>
<sequence>MNNGTRLLRPLLQQRSLLTRPQWPLPKPSTLPSYRRTFIENPFQGIQILTASRTLPYQHDLLYTIIADIGQYSTFLPYCLSSTVTKWSKLTPVSSKNTKDNSSEQKEVQWPEEATLTIGWQNVRESFTSRVYCIPGRVVEAVSGDTLTTLPEEAIQHHSPRTPDPQPDSSSSTSSGSESGNNLLTHLRTRWTLRPYPYKPPPLPSMSSSAPSPKQPARPEDPTTHPAREQTEVSLHLEYAFANPVYSGLSKAVAPRVAEMMVGAFEERVKGMLR</sequence>
<dbReference type="GO" id="GO:0005739">
    <property type="term" value="C:mitochondrion"/>
    <property type="evidence" value="ECO:0007669"/>
    <property type="project" value="TreeGrafter"/>
</dbReference>
<dbReference type="EMBL" id="ML991779">
    <property type="protein sequence ID" value="KAF2237625.1"/>
    <property type="molecule type" value="Genomic_DNA"/>
</dbReference>
<dbReference type="GO" id="GO:0048039">
    <property type="term" value="F:ubiquinone binding"/>
    <property type="evidence" value="ECO:0007669"/>
    <property type="project" value="InterPro"/>
</dbReference>
<dbReference type="CDD" id="cd07813">
    <property type="entry name" value="COQ10p_like"/>
    <property type="match status" value="1"/>
</dbReference>
<protein>
    <recommendedName>
        <fullName evidence="5">Coenzyme Q-binding protein COQ10 START domain-containing protein</fullName>
    </recommendedName>
</protein>
<dbReference type="SUPFAM" id="SSF55961">
    <property type="entry name" value="Bet v1-like"/>
    <property type="match status" value="1"/>
</dbReference>
<dbReference type="InterPro" id="IPR005031">
    <property type="entry name" value="COQ10_START"/>
</dbReference>
<proteinExistence type="inferred from homology"/>
<dbReference type="Pfam" id="PF03364">
    <property type="entry name" value="Polyketide_cyc"/>
    <property type="match status" value="1"/>
</dbReference>
<dbReference type="InterPro" id="IPR023393">
    <property type="entry name" value="START-like_dom_sf"/>
</dbReference>
<feature type="region of interest" description="Disordered" evidence="4">
    <location>
        <begin position="152"/>
        <end position="182"/>
    </location>
</feature>
<keyword evidence="7" id="KW-1185">Reference proteome</keyword>
<dbReference type="InterPro" id="IPR044996">
    <property type="entry name" value="COQ10-like"/>
</dbReference>
<name>A0A6A6HHM2_VIRVR</name>
<comment type="function">
    <text evidence="3">Required for the function of coenzyme Q in the respiratory chain. May serve as a chaperone or may be involved in the transport of Q6 from its site of synthesis to the catalytic sites of the respiratory complexes.</text>
</comment>
<feature type="domain" description="Coenzyme Q-binding protein COQ10 START" evidence="5">
    <location>
        <begin position="56"/>
        <end position="140"/>
    </location>
</feature>
<dbReference type="Gene3D" id="3.30.530.20">
    <property type="match status" value="1"/>
</dbReference>
<dbReference type="PANTHER" id="PTHR12901">
    <property type="entry name" value="SPERM PROTEIN HOMOLOG"/>
    <property type="match status" value="1"/>
</dbReference>
<dbReference type="PANTHER" id="PTHR12901:SF10">
    <property type="entry name" value="COENZYME Q-BINDING PROTEIN COQ10, MITOCHONDRIAL"/>
    <property type="match status" value="1"/>
</dbReference>
<dbReference type="Proteomes" id="UP000800092">
    <property type="component" value="Unassembled WGS sequence"/>
</dbReference>
<comment type="similarity">
    <text evidence="1">Belongs to the COQ10 family.</text>
</comment>
<reference evidence="6" key="1">
    <citation type="journal article" date="2020" name="Stud. Mycol.">
        <title>101 Dothideomycetes genomes: a test case for predicting lifestyles and emergence of pathogens.</title>
        <authorList>
            <person name="Haridas S."/>
            <person name="Albert R."/>
            <person name="Binder M."/>
            <person name="Bloem J."/>
            <person name="Labutti K."/>
            <person name="Salamov A."/>
            <person name="Andreopoulos B."/>
            <person name="Baker S."/>
            <person name="Barry K."/>
            <person name="Bills G."/>
            <person name="Bluhm B."/>
            <person name="Cannon C."/>
            <person name="Castanera R."/>
            <person name="Culley D."/>
            <person name="Daum C."/>
            <person name="Ezra D."/>
            <person name="Gonzalez J."/>
            <person name="Henrissat B."/>
            <person name="Kuo A."/>
            <person name="Liang C."/>
            <person name="Lipzen A."/>
            <person name="Lutzoni F."/>
            <person name="Magnuson J."/>
            <person name="Mondo S."/>
            <person name="Nolan M."/>
            <person name="Ohm R."/>
            <person name="Pangilinan J."/>
            <person name="Park H.-J."/>
            <person name="Ramirez L."/>
            <person name="Alfaro M."/>
            <person name="Sun H."/>
            <person name="Tritt A."/>
            <person name="Yoshinaga Y."/>
            <person name="Zwiers L.-H."/>
            <person name="Turgeon B."/>
            <person name="Goodwin S."/>
            <person name="Spatafora J."/>
            <person name="Crous P."/>
            <person name="Grigoriev I."/>
        </authorList>
    </citation>
    <scope>NUCLEOTIDE SEQUENCE</scope>
    <source>
        <strain evidence="6">Tuck. ex Michener</strain>
    </source>
</reference>